<feature type="domain" description="ABC transporter" evidence="5">
    <location>
        <begin position="4"/>
        <end position="246"/>
    </location>
</feature>
<dbReference type="PROSITE" id="PS00211">
    <property type="entry name" value="ABC_TRANSPORTER_1"/>
    <property type="match status" value="1"/>
</dbReference>
<evidence type="ECO:0000256" key="1">
    <source>
        <dbReference type="ARBA" id="ARBA00005417"/>
    </source>
</evidence>
<keyword evidence="4" id="KW-0067">ATP-binding</keyword>
<dbReference type="AlphaFoldDB" id="L0KZT8"/>
<dbReference type="GO" id="GO:0005524">
    <property type="term" value="F:ATP binding"/>
    <property type="evidence" value="ECO:0007669"/>
    <property type="project" value="UniProtKB-KW"/>
</dbReference>
<dbReference type="EMBL" id="CP003362">
    <property type="protein sequence ID" value="AGB49509.1"/>
    <property type="molecule type" value="Genomic_DNA"/>
</dbReference>
<dbReference type="GeneID" id="14407095"/>
<dbReference type="InterPro" id="IPR027417">
    <property type="entry name" value="P-loop_NTPase"/>
</dbReference>
<dbReference type="SUPFAM" id="SSF52540">
    <property type="entry name" value="P-loop containing nucleoside triphosphate hydrolases"/>
    <property type="match status" value="1"/>
</dbReference>
<dbReference type="PANTHER" id="PTHR46743">
    <property type="entry name" value="TEICHOIC ACIDS EXPORT ATP-BINDING PROTEIN TAGH"/>
    <property type="match status" value="1"/>
</dbReference>
<reference evidence="7" key="1">
    <citation type="submission" date="2012-02" db="EMBL/GenBank/DDBJ databases">
        <title>Complete sequence of chromosome of Methanomethylovorans hollandica DSM 15978.</title>
        <authorList>
            <person name="Lucas S."/>
            <person name="Copeland A."/>
            <person name="Lapidus A."/>
            <person name="Glavina del Rio T."/>
            <person name="Dalin E."/>
            <person name="Tice H."/>
            <person name="Bruce D."/>
            <person name="Goodwin L."/>
            <person name="Pitluck S."/>
            <person name="Peters L."/>
            <person name="Mikhailova N."/>
            <person name="Held B."/>
            <person name="Kyrpides N."/>
            <person name="Mavromatis K."/>
            <person name="Ivanova N."/>
            <person name="Brettin T."/>
            <person name="Detter J.C."/>
            <person name="Han C."/>
            <person name="Larimer F."/>
            <person name="Land M."/>
            <person name="Hauser L."/>
            <person name="Markowitz V."/>
            <person name="Cheng J.-F."/>
            <person name="Hugenholtz P."/>
            <person name="Woyke T."/>
            <person name="Wu D."/>
            <person name="Spring S."/>
            <person name="Schroeder M."/>
            <person name="Brambilla E."/>
            <person name="Klenk H.-P."/>
            <person name="Eisen J.A."/>
        </authorList>
    </citation>
    <scope>NUCLEOTIDE SEQUENCE [LARGE SCALE GENOMIC DNA]</scope>
    <source>
        <strain evidence="7">DSM 15978 / NBRC 107637 / DMS1</strain>
    </source>
</reference>
<evidence type="ECO:0000256" key="2">
    <source>
        <dbReference type="ARBA" id="ARBA00022448"/>
    </source>
</evidence>
<sequence length="409" mass="46370">MSVIKVQELEKSFRIPHEKRTTLFETLTGMFKPESYEVFNALKDINFDVKEGEFFGIIGENGSGKSTLLKIIAGILYPSSGEVHIRKRVTPFLELGVGFQSDMTAVENIKTYGTIMGMSKHDIRSRTDDILEFAGLEKFRDAKLKNFSSGMQVRLAFSTAIQTDPEILLMDEVLAVGDMDFQQKCLDVLNNYRKEGVTIVFVSHDLGAVRRFCDRTLLLHKGEQIALGSTAEVIDRYVYGDQDKSISEPVSCVVENDPVILTDEQPPVACSRWGDQKIEISNVELYDKFGNLSNRFNSFDAMTIRIMYHAHKKVFDPVFGIALYSEKGENVYGTNTELKEIEIDSVEGQGHIDLKIESISLLSGRFLLTVAIHSRRHEPYDWHDKLYHFDVIPTSRDAGIFNVPCKWII</sequence>
<evidence type="ECO:0000313" key="6">
    <source>
        <dbReference type="EMBL" id="AGB49509.1"/>
    </source>
</evidence>
<dbReference type="Gene3D" id="2.70.50.60">
    <property type="entry name" value="abc- transporter (atp binding component) like domain"/>
    <property type="match status" value="1"/>
</dbReference>
<accession>L0KZT8</accession>
<dbReference type="CDD" id="cd03220">
    <property type="entry name" value="ABC_KpsT_Wzt"/>
    <property type="match status" value="1"/>
</dbReference>
<dbReference type="InterPro" id="IPR029439">
    <property type="entry name" value="Wzt_C"/>
</dbReference>
<organism evidence="6 7">
    <name type="scientific">Methanomethylovorans hollandica (strain DSM 15978 / NBRC 107637 / DMS1)</name>
    <dbReference type="NCBI Taxonomy" id="867904"/>
    <lineage>
        <taxon>Archaea</taxon>
        <taxon>Methanobacteriati</taxon>
        <taxon>Methanobacteriota</taxon>
        <taxon>Stenosarchaea group</taxon>
        <taxon>Methanomicrobia</taxon>
        <taxon>Methanosarcinales</taxon>
        <taxon>Methanosarcinaceae</taxon>
        <taxon>Methanomethylovorans</taxon>
    </lineage>
</organism>
<protein>
    <submittedName>
        <fullName evidence="6">ABC-type polysaccharide/polyol phosphate transport system, ATPase component</fullName>
    </submittedName>
</protein>
<dbReference type="Pfam" id="PF00005">
    <property type="entry name" value="ABC_tran"/>
    <property type="match status" value="1"/>
</dbReference>
<dbReference type="Proteomes" id="UP000010866">
    <property type="component" value="Chromosome"/>
</dbReference>
<keyword evidence="7" id="KW-1185">Reference proteome</keyword>
<dbReference type="HOGENOM" id="CLU_000604_101_1_2"/>
<dbReference type="GO" id="GO:0016020">
    <property type="term" value="C:membrane"/>
    <property type="evidence" value="ECO:0007669"/>
    <property type="project" value="InterPro"/>
</dbReference>
<evidence type="ECO:0000313" key="7">
    <source>
        <dbReference type="Proteomes" id="UP000010866"/>
    </source>
</evidence>
<dbReference type="InterPro" id="IPR003593">
    <property type="entry name" value="AAA+_ATPase"/>
</dbReference>
<dbReference type="KEGG" id="mhz:Metho_1286"/>
<dbReference type="GO" id="GO:0140359">
    <property type="term" value="F:ABC-type transporter activity"/>
    <property type="evidence" value="ECO:0007669"/>
    <property type="project" value="InterPro"/>
</dbReference>
<keyword evidence="3" id="KW-0547">Nucleotide-binding</keyword>
<dbReference type="InterPro" id="IPR017871">
    <property type="entry name" value="ABC_transporter-like_CS"/>
</dbReference>
<dbReference type="InterPro" id="IPR015860">
    <property type="entry name" value="ABC_transpr_TagH-like"/>
</dbReference>
<dbReference type="Gene3D" id="3.40.50.300">
    <property type="entry name" value="P-loop containing nucleotide triphosphate hydrolases"/>
    <property type="match status" value="1"/>
</dbReference>
<dbReference type="InterPro" id="IPR050683">
    <property type="entry name" value="Bact_Polysacc_Export_ATP-bd"/>
</dbReference>
<dbReference type="PANTHER" id="PTHR46743:SF2">
    <property type="entry name" value="TEICHOIC ACIDS EXPORT ATP-BINDING PROTEIN TAGH"/>
    <property type="match status" value="1"/>
</dbReference>
<dbReference type="STRING" id="867904.Metho_1286"/>
<dbReference type="InterPro" id="IPR003439">
    <property type="entry name" value="ABC_transporter-like_ATP-bd"/>
</dbReference>
<dbReference type="CDD" id="cd10147">
    <property type="entry name" value="Wzt_C-like"/>
    <property type="match status" value="1"/>
</dbReference>
<dbReference type="PROSITE" id="PS50893">
    <property type="entry name" value="ABC_TRANSPORTER_2"/>
    <property type="match status" value="1"/>
</dbReference>
<name>L0KZT8_METHD</name>
<evidence type="ECO:0000256" key="4">
    <source>
        <dbReference type="ARBA" id="ARBA00022840"/>
    </source>
</evidence>
<comment type="similarity">
    <text evidence="1">Belongs to the ABC transporter superfamily.</text>
</comment>
<evidence type="ECO:0000259" key="5">
    <source>
        <dbReference type="PROSITE" id="PS50893"/>
    </source>
</evidence>
<dbReference type="OrthoDB" id="40048at2157"/>
<dbReference type="Pfam" id="PF14524">
    <property type="entry name" value="Wzt_C"/>
    <property type="match status" value="1"/>
</dbReference>
<dbReference type="RefSeq" id="WP_015324675.1">
    <property type="nucleotide sequence ID" value="NC_019977.1"/>
</dbReference>
<dbReference type="SMART" id="SM00382">
    <property type="entry name" value="AAA"/>
    <property type="match status" value="1"/>
</dbReference>
<keyword evidence="2" id="KW-0813">Transport</keyword>
<proteinExistence type="inferred from homology"/>
<evidence type="ECO:0000256" key="3">
    <source>
        <dbReference type="ARBA" id="ARBA00022741"/>
    </source>
</evidence>
<gene>
    <name evidence="6" type="ordered locus">Metho_1286</name>
</gene>
<dbReference type="GO" id="GO:0016887">
    <property type="term" value="F:ATP hydrolysis activity"/>
    <property type="evidence" value="ECO:0007669"/>
    <property type="project" value="InterPro"/>
</dbReference>